<gene>
    <name evidence="4" type="ORF">ZOSMA_367G00020</name>
</gene>
<dbReference type="OrthoDB" id="782199at2759"/>
<comment type="function">
    <text evidence="2">Binds amino acids.</text>
</comment>
<dbReference type="InterPro" id="IPR040217">
    <property type="entry name" value="ACR1-12"/>
</dbReference>
<organism evidence="4 5">
    <name type="scientific">Zostera marina</name>
    <name type="common">Eelgrass</name>
    <dbReference type="NCBI Taxonomy" id="29655"/>
    <lineage>
        <taxon>Eukaryota</taxon>
        <taxon>Viridiplantae</taxon>
        <taxon>Streptophyta</taxon>
        <taxon>Embryophyta</taxon>
        <taxon>Tracheophyta</taxon>
        <taxon>Spermatophyta</taxon>
        <taxon>Magnoliopsida</taxon>
        <taxon>Liliopsida</taxon>
        <taxon>Zosteraceae</taxon>
        <taxon>Zostera</taxon>
    </lineage>
</organism>
<dbReference type="SUPFAM" id="SSF55021">
    <property type="entry name" value="ACT-like"/>
    <property type="match status" value="1"/>
</dbReference>
<evidence type="ECO:0000256" key="3">
    <source>
        <dbReference type="SAM" id="SignalP"/>
    </source>
</evidence>
<protein>
    <recommendedName>
        <fullName evidence="2">ACT domain-containing protein ACR</fullName>
    </recommendedName>
    <alternativeName>
        <fullName evidence="2">Protein ACT DOMAIN REPEATS</fullName>
    </alternativeName>
</protein>
<dbReference type="GO" id="GO:0016597">
    <property type="term" value="F:amino acid binding"/>
    <property type="evidence" value="ECO:0007669"/>
    <property type="project" value="UniProtKB-UniRule"/>
</dbReference>
<evidence type="ECO:0000313" key="4">
    <source>
        <dbReference type="EMBL" id="KMZ64482.1"/>
    </source>
</evidence>
<evidence type="ECO:0000256" key="1">
    <source>
        <dbReference type="ARBA" id="ARBA00022737"/>
    </source>
</evidence>
<accession>A0A0K9P892</accession>
<comment type="caution">
    <text evidence="4">The sequence shown here is derived from an EMBL/GenBank/DDBJ whole genome shotgun (WGS) entry which is preliminary data.</text>
</comment>
<name>A0A0K9P892_ZOSMR</name>
<dbReference type="Proteomes" id="UP000036987">
    <property type="component" value="Unassembled WGS sequence"/>
</dbReference>
<dbReference type="AlphaFoldDB" id="A0A0K9P892"/>
<keyword evidence="3" id="KW-0732">Signal</keyword>
<keyword evidence="1 2" id="KW-0677">Repeat</keyword>
<dbReference type="PANTHER" id="PTHR31096:SF6">
    <property type="entry name" value="ACT DOMAIN-CONTAINING PROTEIN ACR8"/>
    <property type="match status" value="1"/>
</dbReference>
<evidence type="ECO:0000313" key="5">
    <source>
        <dbReference type="Proteomes" id="UP000036987"/>
    </source>
</evidence>
<keyword evidence="5" id="KW-1185">Reference proteome</keyword>
<dbReference type="EMBL" id="LFYR01001146">
    <property type="protein sequence ID" value="KMZ64482.1"/>
    <property type="molecule type" value="Genomic_DNA"/>
</dbReference>
<feature type="chain" id="PRO_5005527728" description="ACT domain-containing protein ACR" evidence="3">
    <location>
        <begin position="22"/>
        <end position="118"/>
    </location>
</feature>
<sequence>MIFFSLFNFFPLLKFVLPVCATATLVKVDNARKRGFLPEAIQVLTDLKLFINKAYMSSDRLWFMDVFHITDQFGYKLTDESVISHIEKKADTIYSLPRSTTKSMLSFLQSSLVRINVR</sequence>
<dbReference type="PANTHER" id="PTHR31096">
    <property type="entry name" value="ACT DOMAIN-CONTAINING PROTEIN ACR4-RELATED"/>
    <property type="match status" value="1"/>
</dbReference>
<evidence type="ECO:0000256" key="2">
    <source>
        <dbReference type="RuleBase" id="RU369043"/>
    </source>
</evidence>
<dbReference type="InterPro" id="IPR045865">
    <property type="entry name" value="ACT-like_dom_sf"/>
</dbReference>
<reference evidence="5" key="1">
    <citation type="journal article" date="2016" name="Nature">
        <title>The genome of the seagrass Zostera marina reveals angiosperm adaptation to the sea.</title>
        <authorList>
            <person name="Olsen J.L."/>
            <person name="Rouze P."/>
            <person name="Verhelst B."/>
            <person name="Lin Y.-C."/>
            <person name="Bayer T."/>
            <person name="Collen J."/>
            <person name="Dattolo E."/>
            <person name="De Paoli E."/>
            <person name="Dittami S."/>
            <person name="Maumus F."/>
            <person name="Michel G."/>
            <person name="Kersting A."/>
            <person name="Lauritano C."/>
            <person name="Lohaus R."/>
            <person name="Toepel M."/>
            <person name="Tonon T."/>
            <person name="Vanneste K."/>
            <person name="Amirebrahimi M."/>
            <person name="Brakel J."/>
            <person name="Bostroem C."/>
            <person name="Chovatia M."/>
            <person name="Grimwood J."/>
            <person name="Jenkins J.W."/>
            <person name="Jueterbock A."/>
            <person name="Mraz A."/>
            <person name="Stam W.T."/>
            <person name="Tice H."/>
            <person name="Bornberg-Bauer E."/>
            <person name="Green P.J."/>
            <person name="Pearson G.A."/>
            <person name="Procaccini G."/>
            <person name="Duarte C.M."/>
            <person name="Schmutz J."/>
            <person name="Reusch T.B.H."/>
            <person name="Van de Peer Y."/>
        </authorList>
    </citation>
    <scope>NUCLEOTIDE SEQUENCE [LARGE SCALE GENOMIC DNA]</scope>
    <source>
        <strain evidence="5">cv. Finnish</strain>
    </source>
</reference>
<proteinExistence type="predicted"/>
<feature type="signal peptide" evidence="3">
    <location>
        <begin position="1"/>
        <end position="21"/>
    </location>
</feature>